<feature type="transmembrane region" description="Helical" evidence="6">
    <location>
        <begin position="408"/>
        <end position="426"/>
    </location>
</feature>
<dbReference type="RefSeq" id="WP_272720199.1">
    <property type="nucleotide sequence ID" value="NZ_JAQPYS010000049.1"/>
</dbReference>
<proteinExistence type="predicted"/>
<dbReference type="InterPro" id="IPR051327">
    <property type="entry name" value="MATE_MepA_subfamily"/>
</dbReference>
<reference evidence="7 8" key="1">
    <citation type="submission" date="2023-01" db="EMBL/GenBank/DDBJ databases">
        <title>Exploring GABA producing Bacteroides strains toward improving mental health.</title>
        <authorList>
            <person name="Yousuf B."/>
            <person name="Bouhlel N.E."/>
            <person name="Mottawea W."/>
            <person name="Hammami R."/>
        </authorList>
    </citation>
    <scope>NUCLEOTIDE SEQUENCE [LARGE SCALE GENOMIC DNA]</scope>
    <source>
        <strain evidence="7 8">UO.H1054</strain>
    </source>
</reference>
<comment type="caution">
    <text evidence="7">The sequence shown here is derived from an EMBL/GenBank/DDBJ whole genome shotgun (WGS) entry which is preliminary data.</text>
</comment>
<feature type="transmembrane region" description="Helical" evidence="6">
    <location>
        <begin position="323"/>
        <end position="348"/>
    </location>
</feature>
<protein>
    <submittedName>
        <fullName evidence="7">MATE family efflux transporter</fullName>
    </submittedName>
</protein>
<feature type="transmembrane region" description="Helical" evidence="6">
    <location>
        <begin position="433"/>
        <end position="454"/>
    </location>
</feature>
<dbReference type="PANTHER" id="PTHR43823:SF3">
    <property type="entry name" value="MULTIDRUG EXPORT PROTEIN MEPA"/>
    <property type="match status" value="1"/>
</dbReference>
<feature type="transmembrane region" description="Helical" evidence="6">
    <location>
        <begin position="177"/>
        <end position="194"/>
    </location>
</feature>
<evidence type="ECO:0000256" key="3">
    <source>
        <dbReference type="ARBA" id="ARBA00022692"/>
    </source>
</evidence>
<feature type="transmembrane region" description="Helical" evidence="6">
    <location>
        <begin position="206"/>
        <end position="231"/>
    </location>
</feature>
<feature type="transmembrane region" description="Helical" evidence="6">
    <location>
        <begin position="360"/>
        <end position="388"/>
    </location>
</feature>
<keyword evidence="4 6" id="KW-1133">Transmembrane helix</keyword>
<keyword evidence="8" id="KW-1185">Reference proteome</keyword>
<dbReference type="InterPro" id="IPR045070">
    <property type="entry name" value="MATE_MepA-like"/>
</dbReference>
<dbReference type="PANTHER" id="PTHR43823">
    <property type="entry name" value="SPORULATION PROTEIN YKVU"/>
    <property type="match status" value="1"/>
</dbReference>
<organism evidence="7 8">
    <name type="scientific">Bacteroides zhangwenhongii</name>
    <dbReference type="NCBI Taxonomy" id="2650157"/>
    <lineage>
        <taxon>Bacteria</taxon>
        <taxon>Pseudomonadati</taxon>
        <taxon>Bacteroidota</taxon>
        <taxon>Bacteroidia</taxon>
        <taxon>Bacteroidales</taxon>
        <taxon>Bacteroidaceae</taxon>
        <taxon>Bacteroides</taxon>
    </lineage>
</organism>
<dbReference type="Proteomes" id="UP001215398">
    <property type="component" value="Unassembled WGS sequence"/>
</dbReference>
<gene>
    <name evidence="7" type="ORF">PQG98_07935</name>
</gene>
<feature type="transmembrane region" description="Helical" evidence="6">
    <location>
        <begin position="460"/>
        <end position="480"/>
    </location>
</feature>
<feature type="transmembrane region" description="Helical" evidence="6">
    <location>
        <begin position="296"/>
        <end position="317"/>
    </location>
</feature>
<evidence type="ECO:0000313" key="7">
    <source>
        <dbReference type="EMBL" id="MDC7136270.1"/>
    </source>
</evidence>
<sequence>MDKIHHIPNVCIEKYHKSKDYSFRISGMRSIFAAKKMETTLSKNELQLSCERLRPLFLRYALPGVGAMLFLALQSIADGLIVGRLIGATALAAVNIVIPIYTLVTAVALMIGVGTQAQIGIRMGRGDYSGAKTALISGLVGLLFFTGTTTVGVNIFADEIAVFLGADNELLPLSTKYIHGLMPWLAGIGFQLLFDYMLKALGHPRFAMTVMIGTILLNIVSSVICVSYLGMGTFGTGLGTGMSFTLGAVVSGYVIVKQLRKNTELYTVHGRFSLKTFGHLFYNGSSEGLTEISTGVTVFLFNITLMKYVGAAGVAAFTLVDYLMFIGTSVILGISNGTIPIISYNWGARCMPRVKGIVRLALAGNLVCGAVMIFLLWVCGHAAVGLFIDSAESQVIDLAVRGARFMSLAFLFNGFNILASSFFTAIDKPGLSLVVASLRGPVLLVSGILSLPRWFGVDGIWLAMPLADALTAVIVLWLVLKWKKRL</sequence>
<evidence type="ECO:0000256" key="1">
    <source>
        <dbReference type="ARBA" id="ARBA00004651"/>
    </source>
</evidence>
<dbReference type="Pfam" id="PF01554">
    <property type="entry name" value="MatE"/>
    <property type="match status" value="2"/>
</dbReference>
<feature type="transmembrane region" description="Helical" evidence="6">
    <location>
        <begin position="57"/>
        <end position="77"/>
    </location>
</feature>
<keyword evidence="3 6" id="KW-0812">Transmembrane</keyword>
<evidence type="ECO:0000256" key="4">
    <source>
        <dbReference type="ARBA" id="ARBA00022989"/>
    </source>
</evidence>
<feature type="transmembrane region" description="Helical" evidence="6">
    <location>
        <begin position="134"/>
        <end position="157"/>
    </location>
</feature>
<dbReference type="EMBL" id="JAQPYS010000049">
    <property type="protein sequence ID" value="MDC7136270.1"/>
    <property type="molecule type" value="Genomic_DNA"/>
</dbReference>
<evidence type="ECO:0000313" key="8">
    <source>
        <dbReference type="Proteomes" id="UP001215398"/>
    </source>
</evidence>
<name>A0ABT5H6P5_9BACE</name>
<evidence type="ECO:0000256" key="6">
    <source>
        <dbReference type="SAM" id="Phobius"/>
    </source>
</evidence>
<keyword evidence="2" id="KW-1003">Cell membrane</keyword>
<accession>A0ABT5H6P5</accession>
<dbReference type="InterPro" id="IPR002528">
    <property type="entry name" value="MATE_fam"/>
</dbReference>
<feature type="transmembrane region" description="Helical" evidence="6">
    <location>
        <begin position="89"/>
        <end position="113"/>
    </location>
</feature>
<feature type="transmembrane region" description="Helical" evidence="6">
    <location>
        <begin position="237"/>
        <end position="256"/>
    </location>
</feature>
<keyword evidence="5 6" id="KW-0472">Membrane</keyword>
<evidence type="ECO:0000256" key="2">
    <source>
        <dbReference type="ARBA" id="ARBA00022475"/>
    </source>
</evidence>
<evidence type="ECO:0000256" key="5">
    <source>
        <dbReference type="ARBA" id="ARBA00023136"/>
    </source>
</evidence>
<dbReference type="CDD" id="cd13143">
    <property type="entry name" value="MATE_MepA_like"/>
    <property type="match status" value="1"/>
</dbReference>
<comment type="subcellular location">
    <subcellularLocation>
        <location evidence="1">Cell membrane</location>
        <topology evidence="1">Multi-pass membrane protein</topology>
    </subcellularLocation>
</comment>